<dbReference type="KEGG" id="pll:I858_011710"/>
<reference evidence="1" key="1">
    <citation type="submission" date="2016-10" db="EMBL/GenBank/DDBJ databases">
        <authorList>
            <person name="See-Too W.S."/>
        </authorList>
    </citation>
    <scope>NUCLEOTIDE SEQUENCE</scope>
    <source>
        <strain evidence="1">L10.15</strain>
    </source>
</reference>
<dbReference type="AlphaFoldDB" id="A0A1B1S393"/>
<organism evidence="1 2">
    <name type="scientific">Planococcus versutus</name>
    <dbReference type="NCBI Taxonomy" id="1302659"/>
    <lineage>
        <taxon>Bacteria</taxon>
        <taxon>Bacillati</taxon>
        <taxon>Bacillota</taxon>
        <taxon>Bacilli</taxon>
        <taxon>Bacillales</taxon>
        <taxon>Caryophanaceae</taxon>
        <taxon>Planococcus</taxon>
    </lineage>
</organism>
<gene>
    <name evidence="1" type="ORF">I858_011710</name>
</gene>
<dbReference type="Proteomes" id="UP000053354">
    <property type="component" value="Chromosome"/>
</dbReference>
<dbReference type="InterPro" id="IPR043148">
    <property type="entry name" value="TagF_C"/>
</dbReference>
<name>A0A1B1S393_9BACL</name>
<dbReference type="GO" id="GO:0016020">
    <property type="term" value="C:membrane"/>
    <property type="evidence" value="ECO:0007669"/>
    <property type="project" value="InterPro"/>
</dbReference>
<dbReference type="InterPro" id="IPR007554">
    <property type="entry name" value="Glycerophosphate_synth"/>
</dbReference>
<sequence>MNTIEKEGITVEIFNSKLQIVKESLAEISFFMLETEGVYALQLSKLEQTPIEVGVYEAEDQVLFVNQLLEECIIGYVQNDKIYITKFNHGDSADFYISKNSMVLNFEIYSELLIFKQTGDTTFSMYDHTGNYIDSIHDLATFGKTSHVTQIDLGLTTVEYRFLNIGKINCGQFYMFVIYDLFRKELVTQKVIFTVLLNKPNLDFNLSSPTSLDFQLEDIEKNINLKKLAGKSVKIADKTKLEKYRNKHLLGVLKVNGIKYYLHNRTKGIYMTQGRPTKISSFHPNLKVKFLGKNLYIFGRNTHYAYKASGVYDYLYVGTEGSPLTKFVRPLNFKLVRRYGFFKIPIASLNVNNRIHTNLYLGDQHTVLHNLKLNVRPKRKKTLDFKLVDDQVNIVRTNLRGDVTSTILSKSEEYTFINRNLIFIAHALSKWLPRKKENINLYFEKKSMKADESGIRVFEQVMKESDLQSKNFFILSKDAENYKALKNQYKRAIVSKFSFKHYYLIFRASNLISSELSNHLLNDRLYIDVIREKINSIPLTFLQHGIMFAKPVDNPMAFGFHKDKNVFNMRKSVISSELEAGEFYKMGYDREDLILTGLATFDHAKLNEDADKIAFMPTYRYWEEGLIYRGLIEQTTYYTQIIRVIEAFEKNGLLDRLLIVPHNKFSEHIYENMQEYQHIISNNPSEALKNSVVFITDYSSAIYDATFRGAYPIFYWEEKEYLINQYKAIPPVNDENAPGAVIYDLDDLIEKVKDVIAQNYKVEDEIMEKFQQINTFMDRKNILRIVESLKQDRIL</sequence>
<dbReference type="STRING" id="1302659.I858_011710"/>
<proteinExistence type="predicted"/>
<protein>
    <recommendedName>
        <fullName evidence="3">Teichoic acid biosynthesis protein</fullName>
    </recommendedName>
</protein>
<dbReference type="Pfam" id="PF04464">
    <property type="entry name" value="Glyphos_transf"/>
    <property type="match status" value="1"/>
</dbReference>
<evidence type="ECO:0008006" key="3">
    <source>
        <dbReference type="Google" id="ProtNLM"/>
    </source>
</evidence>
<accession>A0A1B1S393</accession>
<evidence type="ECO:0000313" key="2">
    <source>
        <dbReference type="Proteomes" id="UP000053354"/>
    </source>
</evidence>
<dbReference type="GO" id="GO:0047355">
    <property type="term" value="F:CDP-glycerol glycerophosphotransferase activity"/>
    <property type="evidence" value="ECO:0007669"/>
    <property type="project" value="InterPro"/>
</dbReference>
<keyword evidence="2" id="KW-1185">Reference proteome</keyword>
<evidence type="ECO:0000313" key="1">
    <source>
        <dbReference type="EMBL" id="ANU27652.1"/>
    </source>
</evidence>
<dbReference type="Gene3D" id="3.40.50.12580">
    <property type="match status" value="1"/>
</dbReference>
<dbReference type="EMBL" id="CP016540">
    <property type="protein sequence ID" value="ANU27652.1"/>
    <property type="molecule type" value="Genomic_DNA"/>
</dbReference>